<dbReference type="EMBL" id="JAGIYY010000002">
    <property type="protein sequence ID" value="MBP0438669.1"/>
    <property type="molecule type" value="Genomic_DNA"/>
</dbReference>
<evidence type="ECO:0000256" key="2">
    <source>
        <dbReference type="ARBA" id="ARBA00009773"/>
    </source>
</evidence>
<dbReference type="GO" id="GO:0055085">
    <property type="term" value="P:transmembrane transport"/>
    <property type="evidence" value="ECO:0007669"/>
    <property type="project" value="TreeGrafter"/>
</dbReference>
<keyword evidence="8" id="KW-1185">Reference proteome</keyword>
<gene>
    <name evidence="7" type="ORF">J5Y06_08420</name>
</gene>
<accession>A0A8J7RMV7</accession>
<feature type="transmembrane region" description="Helical" evidence="6">
    <location>
        <begin position="95"/>
        <end position="115"/>
    </location>
</feature>
<evidence type="ECO:0000313" key="7">
    <source>
        <dbReference type="EMBL" id="MBP0438669.1"/>
    </source>
</evidence>
<dbReference type="AlphaFoldDB" id="A0A8J7RMV7"/>
<feature type="transmembrane region" description="Helical" evidence="6">
    <location>
        <begin position="248"/>
        <end position="271"/>
    </location>
</feature>
<evidence type="ECO:0000256" key="3">
    <source>
        <dbReference type="ARBA" id="ARBA00022692"/>
    </source>
</evidence>
<dbReference type="GO" id="GO:0016020">
    <property type="term" value="C:membrane"/>
    <property type="evidence" value="ECO:0007669"/>
    <property type="project" value="UniProtKB-SubCell"/>
</dbReference>
<dbReference type="Pfam" id="PF01594">
    <property type="entry name" value="AI-2E_transport"/>
    <property type="match status" value="1"/>
</dbReference>
<dbReference type="PANTHER" id="PTHR21716">
    <property type="entry name" value="TRANSMEMBRANE PROTEIN"/>
    <property type="match status" value="1"/>
</dbReference>
<comment type="similarity">
    <text evidence="2">Belongs to the autoinducer-2 exporter (AI-2E) (TC 2.A.86) family.</text>
</comment>
<feature type="transmembrane region" description="Helical" evidence="6">
    <location>
        <begin position="207"/>
        <end position="228"/>
    </location>
</feature>
<dbReference type="InterPro" id="IPR002549">
    <property type="entry name" value="AI-2E-like"/>
</dbReference>
<evidence type="ECO:0000256" key="6">
    <source>
        <dbReference type="SAM" id="Phobius"/>
    </source>
</evidence>
<organism evidence="7 8">
    <name type="scientific">Tianweitania sediminis</name>
    <dbReference type="NCBI Taxonomy" id="1502156"/>
    <lineage>
        <taxon>Bacteria</taxon>
        <taxon>Pseudomonadati</taxon>
        <taxon>Pseudomonadota</taxon>
        <taxon>Alphaproteobacteria</taxon>
        <taxon>Hyphomicrobiales</taxon>
        <taxon>Phyllobacteriaceae</taxon>
        <taxon>Tianweitania</taxon>
    </lineage>
</organism>
<comment type="subcellular location">
    <subcellularLocation>
        <location evidence="1">Membrane</location>
        <topology evidence="1">Multi-pass membrane protein</topology>
    </subcellularLocation>
</comment>
<feature type="transmembrane region" description="Helical" evidence="6">
    <location>
        <begin position="352"/>
        <end position="385"/>
    </location>
</feature>
<evidence type="ECO:0000256" key="4">
    <source>
        <dbReference type="ARBA" id="ARBA00022989"/>
    </source>
</evidence>
<proteinExistence type="inferred from homology"/>
<reference evidence="7" key="1">
    <citation type="submission" date="2021-03" db="EMBL/GenBank/DDBJ databases">
        <title>Genome sequencing and assembly of Tianweitania sediminis.</title>
        <authorList>
            <person name="Chhetri G."/>
        </authorList>
    </citation>
    <scope>NUCLEOTIDE SEQUENCE</scope>
    <source>
        <strain evidence="7">Z8</strain>
    </source>
</reference>
<keyword evidence="5 6" id="KW-0472">Membrane</keyword>
<sequence>MRGAAAAVASANLPLGKQEPNGDRVRRQLPSRAAKHGVRSPRRALFRIFPGEFKAVTEERQTLPTEAPRSSIHLLLIGTAIVIGCLLLWQLSNLLLLIFGAVLFAVLLRALSGLIEEKTPLGDKGALAVAGLVVLLLVGGFAFLLGNQVQAQIEDLAGRLPGLIDRIGDRLGVENAQSWVMNKVRDVIADSSIVADLAGYSSSLAGILGNTLLVLTAGVYLAISPALYRNGVLKLFPAKPREQASETVSAVGGALKLWLVGQLAAMVLVGFLTGLGLWLLGIPSALTLGLAAGLLEFVPFIGPILSAAPAIAIGLAEGPSTAMWVAGLYIAIQQVEGNLITPLIQKRAVDLPPALTIFAIVAFGILFGTLGVLFATPLCVVLFVVVKKVWLRDTLHEDTDVPGQEDAEQAT</sequence>
<comment type="caution">
    <text evidence="7">The sequence shown here is derived from an EMBL/GenBank/DDBJ whole genome shotgun (WGS) entry which is preliminary data.</text>
</comment>
<evidence type="ECO:0000313" key="8">
    <source>
        <dbReference type="Proteomes" id="UP000666240"/>
    </source>
</evidence>
<protein>
    <submittedName>
        <fullName evidence="7">AI-2E family transporter</fullName>
    </submittedName>
</protein>
<dbReference type="PANTHER" id="PTHR21716:SF62">
    <property type="entry name" value="TRANSPORT PROTEIN YDBI-RELATED"/>
    <property type="match status" value="1"/>
</dbReference>
<feature type="transmembrane region" description="Helical" evidence="6">
    <location>
        <begin position="127"/>
        <end position="146"/>
    </location>
</feature>
<keyword evidence="4 6" id="KW-1133">Transmembrane helix</keyword>
<name>A0A8J7RMV7_9HYPH</name>
<keyword evidence="3 6" id="KW-0812">Transmembrane</keyword>
<dbReference type="Proteomes" id="UP000666240">
    <property type="component" value="Unassembled WGS sequence"/>
</dbReference>
<evidence type="ECO:0000256" key="5">
    <source>
        <dbReference type="ARBA" id="ARBA00023136"/>
    </source>
</evidence>
<evidence type="ECO:0000256" key="1">
    <source>
        <dbReference type="ARBA" id="ARBA00004141"/>
    </source>
</evidence>
<feature type="transmembrane region" description="Helical" evidence="6">
    <location>
        <begin position="70"/>
        <end position="89"/>
    </location>
</feature>